<accession>A0A0E9VDR4</accession>
<dbReference type="AlphaFoldDB" id="A0A0E9VDR4"/>
<protein>
    <submittedName>
        <fullName evidence="1">Uncharacterized protein</fullName>
    </submittedName>
</protein>
<name>A0A0E9VDR4_ANGAN</name>
<reference evidence="1" key="2">
    <citation type="journal article" date="2015" name="Fish Shellfish Immunol.">
        <title>Early steps in the European eel (Anguilla anguilla)-Vibrio vulnificus interaction in the gills: Role of the RtxA13 toxin.</title>
        <authorList>
            <person name="Callol A."/>
            <person name="Pajuelo D."/>
            <person name="Ebbesson L."/>
            <person name="Teles M."/>
            <person name="MacKenzie S."/>
            <person name="Amaro C."/>
        </authorList>
    </citation>
    <scope>NUCLEOTIDE SEQUENCE</scope>
</reference>
<sequence length="59" mass="6734">MVLNTNVLPSVSFQSFGFANLHSFIQGVELISQISWLSSWMEETHCRSFTFLDFPHVGL</sequence>
<proteinExistence type="predicted"/>
<reference evidence="1" key="1">
    <citation type="submission" date="2014-11" db="EMBL/GenBank/DDBJ databases">
        <authorList>
            <person name="Amaro Gonzalez C."/>
        </authorList>
    </citation>
    <scope>NUCLEOTIDE SEQUENCE</scope>
</reference>
<organism evidence="1">
    <name type="scientific">Anguilla anguilla</name>
    <name type="common">European freshwater eel</name>
    <name type="synonym">Muraena anguilla</name>
    <dbReference type="NCBI Taxonomy" id="7936"/>
    <lineage>
        <taxon>Eukaryota</taxon>
        <taxon>Metazoa</taxon>
        <taxon>Chordata</taxon>
        <taxon>Craniata</taxon>
        <taxon>Vertebrata</taxon>
        <taxon>Euteleostomi</taxon>
        <taxon>Actinopterygii</taxon>
        <taxon>Neopterygii</taxon>
        <taxon>Teleostei</taxon>
        <taxon>Anguilliformes</taxon>
        <taxon>Anguillidae</taxon>
        <taxon>Anguilla</taxon>
    </lineage>
</organism>
<dbReference type="EMBL" id="GBXM01032416">
    <property type="protein sequence ID" value="JAH76161.1"/>
    <property type="molecule type" value="Transcribed_RNA"/>
</dbReference>
<evidence type="ECO:0000313" key="1">
    <source>
        <dbReference type="EMBL" id="JAH76161.1"/>
    </source>
</evidence>